<dbReference type="AlphaFoldDB" id="A0A849VYT4"/>
<dbReference type="RefSeq" id="WP_207719731.1">
    <property type="nucleotide sequence ID" value="NZ_JABUMX010000008.1"/>
</dbReference>
<dbReference type="SUPFAM" id="SSF141072">
    <property type="entry name" value="CalX-like"/>
    <property type="match status" value="1"/>
</dbReference>
<dbReference type="Pfam" id="PF20674">
    <property type="entry name" value="SpaA_3"/>
    <property type="match status" value="1"/>
</dbReference>
<feature type="domain" description="DUF7507" evidence="2">
    <location>
        <begin position="591"/>
        <end position="674"/>
    </location>
</feature>
<sequence>MILFTRVARFWANLSKYFLAITFAGLLTWVFPGVAQAQVQRSMINQSFEDPVIGLLPCYATFREDLVPGWNTSHTKTGNPSGSCLSVKPGGSLTGGSGGFIEFWRSGEGGVFASDGSQFVELNANESSRLYQTVCLVNGETFNWRFGHRARGNGNETLSFNISPTSKPAGLATDTTTTEIVADVANKADGWKKRSGTFTYTGESGLQTLGFRSSDSGSNGNFLDDVQIELTPYVELQPAESSGPESIGSANLPTIRLAGTLTRPLIVTIIVSGTATLGKDFTTPNGTNTFTIDIPAGDYDGTNGVPTGIKVTNDTDLEPNETILLTIKPNSAAYTLASTTSCGGKSTTTTTYTILDDDARLTLKKELTANRGNPADQFVLMIADASKVAQVTTTTTGAGSVVEGIAQLTNVAVGSKYTFSESAPNKSSAEYLPEYACTNATGGSIAGLSSGKKTSFDLTPVAGDDITCTFKNTPYRYAMTAAKTITSGDLYSNVGDKINYSYTITNSGNVAITDTININDDKISSVTCPSLPVGGLLPNASIACSASYTVVQADLDANKVTNTAAAATSKFSSPKVSATAYRLPVMGLDIKITPNPYSAVGERIVYKYTVTNTGNGTITKPIVVTDDKYTVKCDPLPPGGLPAKATLTCTADYTIKQDDLDTGKIVNTATASSEGVPPSIPVTATALAKQTPGLALEKKVAGGAKAYSAVGEKITYEYTVTNSGNVTITRPISVSDDKITTVTCPNLPTPPTVKGSVGDGKLAPGGKIVCTAEYLVTQADLDAGKVVNIASATDGTTKSPDVTATATAAQAPALKLEKSVTTGSPFKAVGDKVSYAYKVT</sequence>
<feature type="domain" description="DUF7507" evidence="2">
    <location>
        <begin position="692"/>
        <end position="804"/>
    </location>
</feature>
<organism evidence="3 4">
    <name type="scientific">Phyllobacterium pellucidum</name>
    <dbReference type="NCBI Taxonomy" id="2740464"/>
    <lineage>
        <taxon>Bacteria</taxon>
        <taxon>Pseudomonadati</taxon>
        <taxon>Pseudomonadota</taxon>
        <taxon>Alphaproteobacteria</taxon>
        <taxon>Hyphomicrobiales</taxon>
        <taxon>Phyllobacteriaceae</taxon>
        <taxon>Phyllobacterium</taxon>
    </lineage>
</organism>
<reference evidence="3 4" key="1">
    <citation type="submission" date="2020-05" db="EMBL/GenBank/DDBJ databases">
        <authorList>
            <person name="Kim M.K."/>
        </authorList>
    </citation>
    <scope>NUCLEOTIDE SEQUENCE [LARGE SCALE GENOMIC DNA]</scope>
    <source>
        <strain evidence="3 4">BT25</strain>
    </source>
</reference>
<dbReference type="InterPro" id="IPR055354">
    <property type="entry name" value="DUF7507"/>
</dbReference>
<comment type="caution">
    <text evidence="3">The sequence shown here is derived from an EMBL/GenBank/DDBJ whole genome shotgun (WGS) entry which is preliminary data.</text>
</comment>
<proteinExistence type="predicted"/>
<accession>A0A849VYT4</accession>
<gene>
    <name evidence="3" type="ORF">HQ945_22340</name>
</gene>
<evidence type="ECO:0000259" key="2">
    <source>
        <dbReference type="Pfam" id="PF24346"/>
    </source>
</evidence>
<dbReference type="EMBL" id="JABUMX010000008">
    <property type="protein sequence ID" value="NTS34004.1"/>
    <property type="molecule type" value="Genomic_DNA"/>
</dbReference>
<evidence type="ECO:0000313" key="3">
    <source>
        <dbReference type="EMBL" id="NTS34004.1"/>
    </source>
</evidence>
<dbReference type="Gene3D" id="2.60.120.260">
    <property type="entry name" value="Galactose-binding domain-like"/>
    <property type="match status" value="1"/>
</dbReference>
<dbReference type="Proteomes" id="UP000550508">
    <property type="component" value="Unassembled WGS sequence"/>
</dbReference>
<dbReference type="InterPro" id="IPR048834">
    <property type="entry name" value="SpaA_pre-album"/>
</dbReference>
<dbReference type="Gene3D" id="2.60.40.2030">
    <property type="match status" value="1"/>
</dbReference>
<evidence type="ECO:0000259" key="1">
    <source>
        <dbReference type="Pfam" id="PF20674"/>
    </source>
</evidence>
<feature type="domain" description="DUF7507" evidence="2">
    <location>
        <begin position="479"/>
        <end position="577"/>
    </location>
</feature>
<name>A0A849VYT4_9HYPH</name>
<feature type="domain" description="SpaA-like prealbumin fold" evidence="1">
    <location>
        <begin position="361"/>
        <end position="474"/>
    </location>
</feature>
<evidence type="ECO:0008006" key="5">
    <source>
        <dbReference type="Google" id="ProtNLM"/>
    </source>
</evidence>
<evidence type="ECO:0000313" key="4">
    <source>
        <dbReference type="Proteomes" id="UP000550508"/>
    </source>
</evidence>
<feature type="non-terminal residue" evidence="3">
    <location>
        <position position="840"/>
    </location>
</feature>
<keyword evidence="4" id="KW-1185">Reference proteome</keyword>
<protein>
    <recommendedName>
        <fullName evidence="5">DUF11 domain-containing protein</fullName>
    </recommendedName>
</protein>
<dbReference type="Pfam" id="PF24346">
    <property type="entry name" value="DUF7507"/>
    <property type="match status" value="3"/>
</dbReference>
<dbReference type="InterPro" id="IPR038081">
    <property type="entry name" value="CalX-like_sf"/>
</dbReference>